<comment type="subunit">
    <text evidence="16">Component of the ribosome quality control complex (RQC).</text>
</comment>
<comment type="catalytic activity">
    <reaction evidence="1 16">
        <text>S-ubiquitinyl-[E2 ubiquitin-conjugating enzyme]-L-cysteine + [acceptor protein]-L-lysine = [E2 ubiquitin-conjugating enzyme]-L-cysteine + N(6)-ubiquitinyl-[acceptor protein]-L-lysine.</text>
        <dbReference type="EC" id="2.3.2.27"/>
    </reaction>
</comment>
<dbReference type="InterPro" id="IPR039804">
    <property type="entry name" value="RING-CH-C4HC3_LTN1"/>
</dbReference>
<dbReference type="InterPro" id="IPR016024">
    <property type="entry name" value="ARM-type_fold"/>
</dbReference>
<evidence type="ECO:0000256" key="13">
    <source>
        <dbReference type="ARBA" id="ARBA00022833"/>
    </source>
</evidence>
<evidence type="ECO:0000256" key="10">
    <source>
        <dbReference type="ARBA" id="ARBA00022737"/>
    </source>
</evidence>
<dbReference type="SUPFAM" id="SSF48371">
    <property type="entry name" value="ARM repeat"/>
    <property type="match status" value="1"/>
</dbReference>
<dbReference type="Gene3D" id="3.30.40.10">
    <property type="entry name" value="Zinc/RING finger domain, C3HC4 (zinc finger)"/>
    <property type="match status" value="1"/>
</dbReference>
<dbReference type="SUPFAM" id="SSF57850">
    <property type="entry name" value="RING/U-box"/>
    <property type="match status" value="1"/>
</dbReference>
<dbReference type="InterPro" id="IPR001841">
    <property type="entry name" value="Znf_RING"/>
</dbReference>
<name>A0A5J5FAE0_9PEZI</name>
<evidence type="ECO:0000256" key="11">
    <source>
        <dbReference type="ARBA" id="ARBA00022771"/>
    </source>
</evidence>
<dbReference type="GO" id="GO:0008270">
    <property type="term" value="F:zinc ion binding"/>
    <property type="evidence" value="ECO:0007669"/>
    <property type="project" value="UniProtKB-KW"/>
</dbReference>
<dbReference type="InterPro" id="IPR054478">
    <property type="entry name" value="LTN1_UBC"/>
</dbReference>
<dbReference type="Pfam" id="PF23280">
    <property type="entry name" value="TPR_26"/>
    <property type="match status" value="1"/>
</dbReference>
<feature type="compositionally biased region" description="Low complexity" evidence="17">
    <location>
        <begin position="11"/>
        <end position="20"/>
    </location>
</feature>
<keyword evidence="12 16" id="KW-0833">Ubl conjugation pathway</keyword>
<dbReference type="PANTHER" id="PTHR12389:SF0">
    <property type="entry name" value="E3 UBIQUITIN-PROTEIN LIGASE LISTERIN"/>
    <property type="match status" value="1"/>
</dbReference>
<evidence type="ECO:0000256" key="1">
    <source>
        <dbReference type="ARBA" id="ARBA00000900"/>
    </source>
</evidence>
<evidence type="ECO:0000256" key="17">
    <source>
        <dbReference type="SAM" id="MobiDB-lite"/>
    </source>
</evidence>
<dbReference type="InterPro" id="IPR057030">
    <property type="entry name" value="TPR_Rkr-1"/>
</dbReference>
<dbReference type="GO" id="GO:0061630">
    <property type="term" value="F:ubiquitin protein ligase activity"/>
    <property type="evidence" value="ECO:0007669"/>
    <property type="project" value="UniProtKB-UniRule"/>
</dbReference>
<dbReference type="Pfam" id="PF22999">
    <property type="entry name" value="LTN1_E3_ligase_6th"/>
    <property type="match status" value="1"/>
</dbReference>
<keyword evidence="7" id="KW-0963">Cytoplasm</keyword>
<evidence type="ECO:0000256" key="16">
    <source>
        <dbReference type="RuleBase" id="RU367090"/>
    </source>
</evidence>
<evidence type="ECO:0000256" key="6">
    <source>
        <dbReference type="ARBA" id="ARBA00017157"/>
    </source>
</evidence>
<evidence type="ECO:0000256" key="3">
    <source>
        <dbReference type="ARBA" id="ARBA00004906"/>
    </source>
</evidence>
<dbReference type="Proteomes" id="UP000326924">
    <property type="component" value="Unassembled WGS sequence"/>
</dbReference>
<dbReference type="SMART" id="SM01197">
    <property type="entry name" value="FANCL_C"/>
    <property type="match status" value="1"/>
</dbReference>
<dbReference type="FunFam" id="3.30.40.10:FF:000038">
    <property type="entry name" value="E3 ubiquitin-protein ligase listerin"/>
    <property type="match status" value="1"/>
</dbReference>
<dbReference type="OrthoDB" id="6108at2759"/>
<evidence type="ECO:0000256" key="9">
    <source>
        <dbReference type="ARBA" id="ARBA00022723"/>
    </source>
</evidence>
<dbReference type="InterPro" id="IPR011016">
    <property type="entry name" value="Znf_RING-CH"/>
</dbReference>
<evidence type="ECO:0000256" key="8">
    <source>
        <dbReference type="ARBA" id="ARBA00022679"/>
    </source>
</evidence>
<keyword evidence="10" id="KW-0677">Repeat</keyword>
<proteinExistence type="inferred from homology"/>
<evidence type="ECO:0000256" key="4">
    <source>
        <dbReference type="ARBA" id="ARBA00007997"/>
    </source>
</evidence>
<dbReference type="EMBL" id="VXIS01000005">
    <property type="protein sequence ID" value="KAA8914542.1"/>
    <property type="molecule type" value="Genomic_DNA"/>
</dbReference>
<comment type="pathway">
    <text evidence="3 16">Protein modification; protein ubiquitination.</text>
</comment>
<dbReference type="SMART" id="SM00184">
    <property type="entry name" value="RING"/>
    <property type="match status" value="1"/>
</dbReference>
<evidence type="ECO:0000259" key="18">
    <source>
        <dbReference type="PROSITE" id="PS50089"/>
    </source>
</evidence>
<dbReference type="SMART" id="SM00744">
    <property type="entry name" value="RINGv"/>
    <property type="match status" value="1"/>
</dbReference>
<dbReference type="InParanoid" id="A0A5J5FAE0"/>
<dbReference type="InterPro" id="IPR054477">
    <property type="entry name" value="LTN1_E3_ligase_6th"/>
</dbReference>
<dbReference type="CDD" id="cd16491">
    <property type="entry name" value="RING-CH-C4HC3_LTN1"/>
    <property type="match status" value="1"/>
</dbReference>
<comment type="caution">
    <text evidence="19">The sequence shown here is derived from an EMBL/GenBank/DDBJ whole genome shotgun (WGS) entry which is preliminary data.</text>
</comment>
<dbReference type="FunCoup" id="A0A5J5FAE0">
    <property type="interactions" value="625"/>
</dbReference>
<dbReference type="Pfam" id="PF22958">
    <property type="entry name" value="Ltn1_1st"/>
    <property type="match status" value="1"/>
</dbReference>
<comment type="subcellular location">
    <subcellularLocation>
        <location evidence="2">Cytoplasm</location>
        <location evidence="2">Cytosol</location>
    </subcellularLocation>
</comment>
<dbReference type="EC" id="2.3.2.27" evidence="5 16"/>
<dbReference type="PROSITE" id="PS50089">
    <property type="entry name" value="ZF_RING_2"/>
    <property type="match status" value="1"/>
</dbReference>
<evidence type="ECO:0000256" key="5">
    <source>
        <dbReference type="ARBA" id="ARBA00012483"/>
    </source>
</evidence>
<keyword evidence="11 15" id="KW-0863">Zinc-finger</keyword>
<dbReference type="GO" id="GO:0016567">
    <property type="term" value="P:protein ubiquitination"/>
    <property type="evidence" value="ECO:0007669"/>
    <property type="project" value="UniProtKB-UniPathway"/>
</dbReference>
<accession>A0A5J5FAE0</accession>
<reference evidence="19 20" key="1">
    <citation type="submission" date="2019-09" db="EMBL/GenBank/DDBJ databases">
        <title>Draft genome of the ectomycorrhizal ascomycete Sphaerosporella brunnea.</title>
        <authorList>
            <consortium name="DOE Joint Genome Institute"/>
            <person name="Benucci G.M."/>
            <person name="Marozzi G."/>
            <person name="Antonielli L."/>
            <person name="Sanchez S."/>
            <person name="Marco P."/>
            <person name="Wang X."/>
            <person name="Falini L.B."/>
            <person name="Barry K."/>
            <person name="Haridas S."/>
            <person name="Lipzen A."/>
            <person name="Labutti K."/>
            <person name="Grigoriev I.V."/>
            <person name="Murat C."/>
            <person name="Martin F."/>
            <person name="Albertini E."/>
            <person name="Donnini D."/>
            <person name="Bonito G."/>
        </authorList>
    </citation>
    <scope>NUCLEOTIDE SEQUENCE [LARGE SCALE GENOMIC DNA]</scope>
    <source>
        <strain evidence="19 20">Sb_GMNB300</strain>
    </source>
</reference>
<dbReference type="PANTHER" id="PTHR12389">
    <property type="entry name" value="ZINC FINGER PROTEIN 294"/>
    <property type="match status" value="1"/>
</dbReference>
<dbReference type="GO" id="GO:0005829">
    <property type="term" value="C:cytosol"/>
    <property type="evidence" value="ECO:0007669"/>
    <property type="project" value="UniProtKB-SubCell"/>
</dbReference>
<comment type="function">
    <text evidence="14">E3 ubiquitin-protein ligase component of the ribosome quality control complex (RQC), a ribosome-associated complex that mediates ubiquitination and extraction of incompletely synthesized nascent chains for proteasomal degradation. Mediates ubiquitination of proteins derived from mRNAs lacking stop codons (non-stop proteins) and other translation arrest products induced by poly-lysine sequences and tandem rare codons. Ubiquitination leads to CDC48 recruitment for extraction and degradation of the incomplete translation product. May indirectly play a role in chromatin function and transcription.</text>
</comment>
<organism evidence="19 20">
    <name type="scientific">Sphaerosporella brunnea</name>
    <dbReference type="NCBI Taxonomy" id="1250544"/>
    <lineage>
        <taxon>Eukaryota</taxon>
        <taxon>Fungi</taxon>
        <taxon>Dikarya</taxon>
        <taxon>Ascomycota</taxon>
        <taxon>Pezizomycotina</taxon>
        <taxon>Pezizomycetes</taxon>
        <taxon>Pezizales</taxon>
        <taxon>Pyronemataceae</taxon>
        <taxon>Sphaerosporella</taxon>
    </lineage>
</organism>
<keyword evidence="13 16" id="KW-0862">Zinc</keyword>
<evidence type="ECO:0000313" key="19">
    <source>
        <dbReference type="EMBL" id="KAA8914542.1"/>
    </source>
</evidence>
<evidence type="ECO:0000256" key="2">
    <source>
        <dbReference type="ARBA" id="ARBA00004514"/>
    </source>
</evidence>
<dbReference type="InterPro" id="IPR039795">
    <property type="entry name" value="LTN1/Rkr1"/>
</dbReference>
<evidence type="ECO:0000256" key="7">
    <source>
        <dbReference type="ARBA" id="ARBA00022490"/>
    </source>
</evidence>
<protein>
    <recommendedName>
        <fullName evidence="6 16">E3 ubiquitin-protein ligase listerin</fullName>
        <ecNumber evidence="5 16">2.3.2.27</ecNumber>
    </recommendedName>
    <alternativeName>
        <fullName evidence="16">RING-type E3 ubiquitin transferase listerin</fullName>
    </alternativeName>
</protein>
<dbReference type="InterPro" id="IPR013083">
    <property type="entry name" value="Znf_RING/FYVE/PHD"/>
</dbReference>
<comment type="function">
    <text evidence="16">E3 ubiquitin-protein ligase. Component of the ribosome quality control complex (RQC), a ribosome-associated complex that mediates ubiquitination and extraction of incompletely synthesized nascent chains for proteasomal degradation.</text>
</comment>
<evidence type="ECO:0000256" key="14">
    <source>
        <dbReference type="ARBA" id="ARBA00055150"/>
    </source>
</evidence>
<sequence length="1638" mass="181186">MSGKKRTPIRSGGTSFGSQSFGGSPAMSGFGFSSTTTSVLSFIGEPPDLSQISDSSVVVLFKGLPKKEEVTKVKALEGLLTAVEGVSDVEEAVLSAWVRAYPILSIDVSARVRRLANTLQGAIGAKSGKRLARHMPKIVGPWLCGLFDSDRASAGATQESLLKVFKSEEKLKNLWKVFQSAVLDFCKTTIALETVYTLSDERWVLPDDAEAKFARVMATCCLGVAYMIENLSDEELQQLDESYQEFWAEQTLWTFAFHADPFLRRSAYRLLLVGLEKRPEWTTSNLEMISTALIMKAPAKSQVGSVSVYFEVLEALTRRLPDAWKLAKPSKKKGPLAQFVAFVERGSHTAPPTFWSQLASIFAVVPKETLAENEDAAKGVLTGILNGIKVGPEPRSHLPAAWGCYWDVCYQFLEFKLPWSGFDESVLQDFMLPVYQGYLLDNQPKERFIIPQDDSVVAAVCGNGLMKLHRAGQDTTFKFLGQVWGKVQDSIIDTLKSERSGTEGSAVGRCGERWVRLMVGVLKQLPRDGVVYDAVIKSNVGILAELIETLLVTNGKATGSAVFAEQLLAKLGAEALASDRAREVAGDFFLEKLRGLLEPITIEPLLSAFVSYGAHSEAASFSEPWKKMIHALMMSELPKDKKEDAITLLIDSASGSLSDKVSPVPELDSYIVNKMRSSLPEKEPTNAWKLVKNALKARNNVFSQDATSKILVEMMENLSIEATPDTTAFPKMLDAISDTNPEKLLPFVESPHGKELISKLLALANSPDTNTAHAAGRLRHAIDDTVAGSSSVSVEKLAEVTADNICASVRQPTSEHLSTDYLAMKACALIKEAEVARNKSLGVLYEKLLFSNDEWEATIRPFLLEVKNPSLAISNSLAGGIFFVENEPVEGASTTWNSEGYSKILRMSLFVTKFIDAVRNTSDTWVIEIEKVSNLLRWLLVVHEVVKDNRSIEGANDIWKDYSPEVDTELTEFAASLQRLIQLAVNTTTDQREFASKVIYPLVERCGNSLSPEAFYSARALSVAYALLCEATPEFAQCYVEEIEKNDMWKSPDIFHSTALLVGAENVLPPAKRERVWVGVIGALLGVSSAGAATSGLQLLVLLNTAFPDADAGPTPIPQPRAMNLIRHLLSWVDEDNEEIDLSPGLISEIAKALCHVIPVVGGMYGEHWQSAFDFVRSCWEICAPLEEVHLSMVSASLRLFQVLKSLIGQNDDLDDAWMEFRGDLYSRLIGLLQNAGRPDNTHQPRSIVNTQIARQLRDIDVSLVEDVGSLYPLLRTQSRPIQKAAFDILHLYIPTQQEQLSVDIALSAEAASNLRLPPELLSLVIEAPELPDDEDLEYTNEIPIAIRGYLLSWILIFDHFQNASFKVRSLYVESLKEGQYLPPLLDFISSTLFSRPFDASRVDITSYVLSDTSENPLQDLRALQTHLYYLCLLRTPSLVKSWWLDTSTNRATVLAVEAFTEKYMSPLLIDNELAAVGEWVSSRSEADEDGMKVKVSRAAKEVTASYPVDDQAMDIRIRLPAVFPLRQVEVLGLRRVGLDERRFKQMQLASQAVVNFQSGSIIDALTLFRKNVSLHFQGISECAICYSILAVTPDRSLPNRACSTCKNKFHSSCLLKWFKTSNSSSCPLCRTSFSFYS</sequence>
<feature type="region of interest" description="Disordered" evidence="17">
    <location>
        <begin position="1"/>
        <end position="20"/>
    </location>
</feature>
<evidence type="ECO:0000256" key="15">
    <source>
        <dbReference type="PROSITE-ProRule" id="PRU00175"/>
    </source>
</evidence>
<feature type="domain" description="RING-type" evidence="18">
    <location>
        <begin position="1583"/>
        <end position="1631"/>
    </location>
</feature>
<dbReference type="InterPro" id="IPR054476">
    <property type="entry name" value="Ltn1_N"/>
</dbReference>
<keyword evidence="20" id="KW-1185">Reference proteome</keyword>
<dbReference type="UniPathway" id="UPA00143"/>
<dbReference type="Pfam" id="PF23009">
    <property type="entry name" value="UBC_like"/>
    <property type="match status" value="1"/>
</dbReference>
<keyword evidence="8 16" id="KW-0808">Transferase</keyword>
<dbReference type="GO" id="GO:1990116">
    <property type="term" value="P:ribosome-associated ubiquitin-dependent protein catabolic process"/>
    <property type="evidence" value="ECO:0007669"/>
    <property type="project" value="UniProtKB-UniRule"/>
</dbReference>
<dbReference type="GO" id="GO:0072344">
    <property type="term" value="P:rescue of stalled ribosome"/>
    <property type="evidence" value="ECO:0007669"/>
    <property type="project" value="UniProtKB-UniRule"/>
</dbReference>
<dbReference type="GO" id="GO:1990112">
    <property type="term" value="C:RQC complex"/>
    <property type="evidence" value="ECO:0007669"/>
    <property type="project" value="UniProtKB-UniRule"/>
</dbReference>
<dbReference type="GO" id="GO:0043023">
    <property type="term" value="F:ribosomal large subunit binding"/>
    <property type="evidence" value="ECO:0007669"/>
    <property type="project" value="TreeGrafter"/>
</dbReference>
<comment type="similarity">
    <text evidence="4 16">Belongs to the LTN1 family.</text>
</comment>
<keyword evidence="9 16" id="KW-0479">Metal-binding</keyword>
<gene>
    <name evidence="19" type="ORF">FN846DRAFT_926712</name>
</gene>
<dbReference type="Pfam" id="PF13639">
    <property type="entry name" value="zf-RING_2"/>
    <property type="match status" value="1"/>
</dbReference>
<evidence type="ECO:0000313" key="20">
    <source>
        <dbReference type="Proteomes" id="UP000326924"/>
    </source>
</evidence>
<evidence type="ECO:0000256" key="12">
    <source>
        <dbReference type="ARBA" id="ARBA00022786"/>
    </source>
</evidence>